<dbReference type="Gene3D" id="3.40.190.10">
    <property type="entry name" value="Periplasmic binding protein-like II"/>
    <property type="match status" value="2"/>
</dbReference>
<evidence type="ECO:0000256" key="3">
    <source>
        <dbReference type="ARBA" id="ARBA00023125"/>
    </source>
</evidence>
<dbReference type="Pfam" id="PF03466">
    <property type="entry name" value="LysR_substrate"/>
    <property type="match status" value="1"/>
</dbReference>
<gene>
    <name evidence="6" type="ordered locus">BLASA_2547</name>
</gene>
<reference evidence="7" key="2">
    <citation type="submission" date="2012-02" db="EMBL/GenBank/DDBJ databases">
        <title>Complete genome sequence of Blastococcus saxobsidens strain DD2.</title>
        <authorList>
            <person name="Genoscope."/>
        </authorList>
    </citation>
    <scope>NUCLEOTIDE SEQUENCE [LARGE SCALE GENOMIC DNA]</scope>
    <source>
        <strain evidence="7">DD2</strain>
    </source>
</reference>
<evidence type="ECO:0000256" key="2">
    <source>
        <dbReference type="ARBA" id="ARBA00023015"/>
    </source>
</evidence>
<dbReference type="RefSeq" id="WP_014376308.1">
    <property type="nucleotide sequence ID" value="NC_016943.1"/>
</dbReference>
<dbReference type="OrthoDB" id="9803735at2"/>
<dbReference type="GO" id="GO:0005829">
    <property type="term" value="C:cytosol"/>
    <property type="evidence" value="ECO:0007669"/>
    <property type="project" value="TreeGrafter"/>
</dbReference>
<keyword evidence="4" id="KW-0804">Transcription</keyword>
<dbReference type="PANTHER" id="PTHR30419">
    <property type="entry name" value="HTH-TYPE TRANSCRIPTIONAL REGULATOR YBHD"/>
    <property type="match status" value="1"/>
</dbReference>
<dbReference type="GO" id="GO:0003700">
    <property type="term" value="F:DNA-binding transcription factor activity"/>
    <property type="evidence" value="ECO:0007669"/>
    <property type="project" value="InterPro"/>
</dbReference>
<keyword evidence="7" id="KW-1185">Reference proteome</keyword>
<name>H6RX17_BLASD</name>
<dbReference type="PROSITE" id="PS50931">
    <property type="entry name" value="HTH_LYSR"/>
    <property type="match status" value="1"/>
</dbReference>
<dbReference type="InterPro" id="IPR000847">
    <property type="entry name" value="LysR_HTH_N"/>
</dbReference>
<dbReference type="InterPro" id="IPR050950">
    <property type="entry name" value="HTH-type_LysR_regulators"/>
</dbReference>
<evidence type="ECO:0000313" key="6">
    <source>
        <dbReference type="EMBL" id="CCG03425.1"/>
    </source>
</evidence>
<dbReference type="CDD" id="cd05466">
    <property type="entry name" value="PBP2_LTTR_substrate"/>
    <property type="match status" value="1"/>
</dbReference>
<dbReference type="Pfam" id="PF00126">
    <property type="entry name" value="HTH_1"/>
    <property type="match status" value="1"/>
</dbReference>
<dbReference type="PRINTS" id="PR00039">
    <property type="entry name" value="HTHLYSR"/>
</dbReference>
<proteinExistence type="inferred from homology"/>
<dbReference type="InterPro" id="IPR036388">
    <property type="entry name" value="WH-like_DNA-bd_sf"/>
</dbReference>
<comment type="similarity">
    <text evidence="1">Belongs to the LysR transcriptional regulatory family.</text>
</comment>
<dbReference type="FunFam" id="1.10.10.10:FF:000001">
    <property type="entry name" value="LysR family transcriptional regulator"/>
    <property type="match status" value="1"/>
</dbReference>
<dbReference type="HOGENOM" id="CLU_039613_6_4_11"/>
<dbReference type="Gene3D" id="1.10.10.10">
    <property type="entry name" value="Winged helix-like DNA-binding domain superfamily/Winged helix DNA-binding domain"/>
    <property type="match status" value="1"/>
</dbReference>
<dbReference type="Proteomes" id="UP000007517">
    <property type="component" value="Chromosome"/>
</dbReference>
<evidence type="ECO:0000259" key="5">
    <source>
        <dbReference type="PROSITE" id="PS50931"/>
    </source>
</evidence>
<sequence length="306" mass="32737">MDLRRVEHFLAVVDAGTVTAAAEQIRIAQPALSRQLLQFERDLGIRLFDRARGRLALTPAGREFVPVARELMAHADRTRAAARHLAEGVLDRLLVAAPAATITELLAPFLGTLGRKEPLVLVREVSTTRAYAALETGADLAISPASVTGSLAHLRIGAVPLRAHVAPDHPWAQRSGTVELAELVEERLFLLPQDNVSRVELDLAVARAGLAFGEVTECAVGRVIQAHAAAGRGVGVTTDLPRFGARSLRIAPPGASGEPLQIVLHAAWDPTHFAAEVIESMARRIGSFLATVGQAARWTPTSHPDR</sequence>
<dbReference type="InterPro" id="IPR036390">
    <property type="entry name" value="WH_DNA-bd_sf"/>
</dbReference>
<dbReference type="GO" id="GO:0003677">
    <property type="term" value="F:DNA binding"/>
    <property type="evidence" value="ECO:0007669"/>
    <property type="project" value="UniProtKB-KW"/>
</dbReference>
<dbReference type="AlphaFoldDB" id="H6RX17"/>
<protein>
    <submittedName>
        <fullName evidence="6">Regulatory protein, LysR</fullName>
    </submittedName>
</protein>
<accession>H6RX17</accession>
<keyword evidence="2" id="KW-0805">Transcription regulation</keyword>
<dbReference type="SUPFAM" id="SSF53850">
    <property type="entry name" value="Periplasmic binding protein-like II"/>
    <property type="match status" value="1"/>
</dbReference>
<feature type="domain" description="HTH lysR-type" evidence="5">
    <location>
        <begin position="1"/>
        <end position="58"/>
    </location>
</feature>
<evidence type="ECO:0000256" key="1">
    <source>
        <dbReference type="ARBA" id="ARBA00009437"/>
    </source>
</evidence>
<dbReference type="EMBL" id="FO117623">
    <property type="protein sequence ID" value="CCG03425.1"/>
    <property type="molecule type" value="Genomic_DNA"/>
</dbReference>
<evidence type="ECO:0000313" key="7">
    <source>
        <dbReference type="Proteomes" id="UP000007517"/>
    </source>
</evidence>
<dbReference type="SUPFAM" id="SSF46785">
    <property type="entry name" value="Winged helix' DNA-binding domain"/>
    <property type="match status" value="1"/>
</dbReference>
<evidence type="ECO:0000256" key="4">
    <source>
        <dbReference type="ARBA" id="ARBA00023163"/>
    </source>
</evidence>
<keyword evidence="3" id="KW-0238">DNA-binding</keyword>
<dbReference type="eggNOG" id="COG0583">
    <property type="taxonomic scope" value="Bacteria"/>
</dbReference>
<reference evidence="6 7" key="1">
    <citation type="journal article" date="2012" name="J. Bacteriol.">
        <title>Genome Sequence of Blastococcus saxobsidens DD2, a Stone-Inhabiting Bacterium.</title>
        <authorList>
            <person name="Chouaia B."/>
            <person name="Crotti E."/>
            <person name="Brusetti L."/>
            <person name="Daffonchio D."/>
            <person name="Essoussi I."/>
            <person name="Nouioui I."/>
            <person name="Sbissi I."/>
            <person name="Ghodhbane-Gtari F."/>
            <person name="Gtari M."/>
            <person name="Vacherie B."/>
            <person name="Barbe V."/>
            <person name="Medigue C."/>
            <person name="Gury J."/>
            <person name="Pujic P."/>
            <person name="Normand P."/>
        </authorList>
    </citation>
    <scope>NUCLEOTIDE SEQUENCE [LARGE SCALE GENOMIC DNA]</scope>
    <source>
        <strain evidence="6 7">DD2</strain>
    </source>
</reference>
<dbReference type="InterPro" id="IPR005119">
    <property type="entry name" value="LysR_subst-bd"/>
</dbReference>
<dbReference type="KEGG" id="bsd:BLASA_2547"/>
<dbReference type="STRING" id="1146883.BLASA_2547"/>
<organism evidence="6 7">
    <name type="scientific">Blastococcus saxobsidens (strain DD2)</name>
    <dbReference type="NCBI Taxonomy" id="1146883"/>
    <lineage>
        <taxon>Bacteria</taxon>
        <taxon>Bacillati</taxon>
        <taxon>Actinomycetota</taxon>
        <taxon>Actinomycetes</taxon>
        <taxon>Geodermatophilales</taxon>
        <taxon>Geodermatophilaceae</taxon>
        <taxon>Blastococcus</taxon>
    </lineage>
</organism>